<organism evidence="3 5">
    <name type="scientific">Flavobacterium lindanitolerans</name>
    <dbReference type="NCBI Taxonomy" id="428988"/>
    <lineage>
        <taxon>Bacteria</taxon>
        <taxon>Pseudomonadati</taxon>
        <taxon>Bacteroidota</taxon>
        <taxon>Flavobacteriia</taxon>
        <taxon>Flavobacteriales</taxon>
        <taxon>Flavobacteriaceae</taxon>
        <taxon>Flavobacterium</taxon>
    </lineage>
</organism>
<feature type="signal peptide" evidence="1">
    <location>
        <begin position="1"/>
        <end position="24"/>
    </location>
</feature>
<evidence type="ECO:0000313" key="5">
    <source>
        <dbReference type="Proteomes" id="UP000275027"/>
    </source>
</evidence>
<evidence type="ECO:0000313" key="4">
    <source>
        <dbReference type="Proteomes" id="UP000233767"/>
    </source>
</evidence>
<dbReference type="Proteomes" id="UP000275027">
    <property type="component" value="Unassembled WGS sequence"/>
</dbReference>
<keyword evidence="1" id="KW-0732">Signal</keyword>
<evidence type="ECO:0000313" key="2">
    <source>
        <dbReference type="EMBL" id="PKW21143.1"/>
    </source>
</evidence>
<evidence type="ECO:0000256" key="1">
    <source>
        <dbReference type="SAM" id="SignalP"/>
    </source>
</evidence>
<dbReference type="EMBL" id="RCCB01000011">
    <property type="protein sequence ID" value="RLJ30219.1"/>
    <property type="molecule type" value="Genomic_DNA"/>
</dbReference>
<feature type="chain" id="PRO_5019848922" evidence="1">
    <location>
        <begin position="25"/>
        <end position="316"/>
    </location>
</feature>
<dbReference type="AlphaFoldDB" id="A0A497UVP1"/>
<sequence length="316" mass="34113">MSQKDFIMKQLFLILLLYSTGVMSQNSAINTGINTKNPGSRLTVNGSFAGDYKIVSDDVTLDDSDFYIAFNGIGRGTILLPKAISGPGNFKGRIYGIKNISAQGELFVFSEAPSLEKIDATGDVDYIVVPPGYYAELISKGTTTGTTWELSMLVPTKLSSKMTRLLNVAIGVPKNSSYQSLFTIGPSSSVDVEIPGSRGSFFVDKQPRALFLNFTVGLALVDSSTSVLPPGSVISYYRCELFINDMPTGIFQVVQENSKGMQFNLSGKYNFVPSATGGFWHTIHAKISTWNSFGSANNHALGVLSVLLSVDSITRT</sequence>
<comment type="caution">
    <text evidence="3">The sequence shown here is derived from an EMBL/GenBank/DDBJ whole genome shotgun (WGS) entry which is preliminary data.</text>
</comment>
<protein>
    <submittedName>
        <fullName evidence="3">Uncharacterized protein</fullName>
    </submittedName>
</protein>
<evidence type="ECO:0000313" key="3">
    <source>
        <dbReference type="EMBL" id="RLJ30219.1"/>
    </source>
</evidence>
<keyword evidence="4" id="KW-1185">Reference proteome</keyword>
<dbReference type="EMBL" id="PJND01000008">
    <property type="protein sequence ID" value="PKW21143.1"/>
    <property type="molecule type" value="Genomic_DNA"/>
</dbReference>
<accession>A0A497UVP1</accession>
<name>A0A497UVP1_9FLAO</name>
<dbReference type="Proteomes" id="UP000233767">
    <property type="component" value="Unassembled WGS sequence"/>
</dbReference>
<reference evidence="2 4" key="1">
    <citation type="submission" date="2017-12" db="EMBL/GenBank/DDBJ databases">
        <title>Genomic Encyclopedia of Type Strains, Phase III (KMG-III): the genomes of soil and plant-associated and newly described type strains.</title>
        <authorList>
            <person name="Whitman W."/>
        </authorList>
    </citation>
    <scope>NUCLEOTIDE SEQUENCE [LARGE SCALE GENOMIC DNA]</scope>
    <source>
        <strain evidence="2 4">IP-10</strain>
    </source>
</reference>
<reference evidence="3 5" key="2">
    <citation type="submission" date="2018-10" db="EMBL/GenBank/DDBJ databases">
        <title>Genomic Encyclopedia of Archaeal and Bacterial Type Strains, Phase II (KMG-II): from individual species to whole genera.</title>
        <authorList>
            <person name="Goeker M."/>
        </authorList>
    </citation>
    <scope>NUCLEOTIDE SEQUENCE [LARGE SCALE GENOMIC DNA]</scope>
    <source>
        <strain evidence="3 5">DSM 21886</strain>
    </source>
</reference>
<proteinExistence type="predicted"/>
<gene>
    <name evidence="2" type="ORF">B0G92_2427</name>
    <name evidence="3" type="ORF">CLV50_1623</name>
</gene>